<dbReference type="PANTHER" id="PTHR12475">
    <property type="match status" value="1"/>
</dbReference>
<feature type="transmembrane region" description="Helical" evidence="2">
    <location>
        <begin position="25"/>
        <end position="44"/>
    </location>
</feature>
<protein>
    <recommendedName>
        <fullName evidence="5">Thioesterase</fullName>
    </recommendedName>
</protein>
<dbReference type="InterPro" id="IPR051490">
    <property type="entry name" value="THEM6_lcsJ_thioesterase"/>
</dbReference>
<proteinExistence type="inferred from homology"/>
<dbReference type="Pfam" id="PF13279">
    <property type="entry name" value="4HBT_2"/>
    <property type="match status" value="1"/>
</dbReference>
<sequence length="309" mass="35123">MSGFVGSRFKQFARVLSRLVRHTVGLYYLRTVSIFLAALILINARSFPLVWHVRVLRHLVGWNLRKALSPNKRRFMEVTSPVAQDPFKSVVTHKYWAGPDDCDFLGHLSNSAYAKNLDIARMKVCITNLRPFMLEGGWMPLAGADYAFLSEIPMFSHYEVRAKVAGWDDKWIYLHSEFVTCPNSSRTADKVESAAEVAAEMTLDIPKHKPRSVRPDGTILHCTAISRYCFKLGRLTVPPRVALAICGFGIDRSNWIRSASMQAHGGLRRFLEGGWRDEKGWDLTEFEEQRLAGMDWCKKLTQGINAASW</sequence>
<dbReference type="InterPro" id="IPR029069">
    <property type="entry name" value="HotDog_dom_sf"/>
</dbReference>
<evidence type="ECO:0008006" key="5">
    <source>
        <dbReference type="Google" id="ProtNLM"/>
    </source>
</evidence>
<keyword evidence="2" id="KW-0472">Membrane</keyword>
<reference evidence="3" key="1">
    <citation type="submission" date="2022-07" db="EMBL/GenBank/DDBJ databases">
        <title>Genome Sequence of Physisporinus lineatus.</title>
        <authorList>
            <person name="Buettner E."/>
        </authorList>
    </citation>
    <scope>NUCLEOTIDE SEQUENCE</scope>
    <source>
        <strain evidence="3">VT162</strain>
    </source>
</reference>
<name>A0AAD5V3U5_9APHY</name>
<dbReference type="SUPFAM" id="SSF54637">
    <property type="entry name" value="Thioesterase/thiol ester dehydrase-isomerase"/>
    <property type="match status" value="1"/>
</dbReference>
<keyword evidence="2" id="KW-0812">Transmembrane</keyword>
<evidence type="ECO:0000256" key="1">
    <source>
        <dbReference type="ARBA" id="ARBA00038476"/>
    </source>
</evidence>
<dbReference type="AlphaFoldDB" id="A0AAD5V3U5"/>
<evidence type="ECO:0000313" key="3">
    <source>
        <dbReference type="EMBL" id="KAJ3485009.1"/>
    </source>
</evidence>
<evidence type="ECO:0000313" key="4">
    <source>
        <dbReference type="Proteomes" id="UP001212997"/>
    </source>
</evidence>
<organism evidence="3 4">
    <name type="scientific">Meripilus lineatus</name>
    <dbReference type="NCBI Taxonomy" id="2056292"/>
    <lineage>
        <taxon>Eukaryota</taxon>
        <taxon>Fungi</taxon>
        <taxon>Dikarya</taxon>
        <taxon>Basidiomycota</taxon>
        <taxon>Agaricomycotina</taxon>
        <taxon>Agaricomycetes</taxon>
        <taxon>Polyporales</taxon>
        <taxon>Meripilaceae</taxon>
        <taxon>Meripilus</taxon>
    </lineage>
</organism>
<dbReference type="Proteomes" id="UP001212997">
    <property type="component" value="Unassembled WGS sequence"/>
</dbReference>
<gene>
    <name evidence="3" type="ORF">NLI96_g5263</name>
</gene>
<keyword evidence="2" id="KW-1133">Transmembrane helix</keyword>
<comment type="caution">
    <text evidence="3">The sequence shown here is derived from an EMBL/GenBank/DDBJ whole genome shotgun (WGS) entry which is preliminary data.</text>
</comment>
<evidence type="ECO:0000256" key="2">
    <source>
        <dbReference type="SAM" id="Phobius"/>
    </source>
</evidence>
<dbReference type="PANTHER" id="PTHR12475:SF4">
    <property type="entry name" value="PROTEIN THEM6"/>
    <property type="match status" value="1"/>
</dbReference>
<dbReference type="Gene3D" id="3.10.129.10">
    <property type="entry name" value="Hotdog Thioesterase"/>
    <property type="match status" value="1"/>
</dbReference>
<comment type="similarity">
    <text evidence="1">Belongs to the lcsJ thioesterase family.</text>
</comment>
<dbReference type="EMBL" id="JANAWD010000168">
    <property type="protein sequence ID" value="KAJ3485009.1"/>
    <property type="molecule type" value="Genomic_DNA"/>
</dbReference>
<accession>A0AAD5V3U5</accession>
<keyword evidence="4" id="KW-1185">Reference proteome</keyword>